<dbReference type="SMART" id="SM00369">
    <property type="entry name" value="LRR_TYP"/>
    <property type="match status" value="10"/>
</dbReference>
<evidence type="ECO:0000256" key="3">
    <source>
        <dbReference type="SAM" id="Phobius"/>
    </source>
</evidence>
<dbReference type="PROSITE" id="PS51450">
    <property type="entry name" value="LRR"/>
    <property type="match status" value="4"/>
</dbReference>
<keyword evidence="2" id="KW-0677">Repeat</keyword>
<evidence type="ECO:0000313" key="6">
    <source>
        <dbReference type="Proteomes" id="UP000235965"/>
    </source>
</evidence>
<keyword evidence="3" id="KW-0812">Transmembrane</keyword>
<evidence type="ECO:0008006" key="7">
    <source>
        <dbReference type="Google" id="ProtNLM"/>
    </source>
</evidence>
<dbReference type="InParanoid" id="A0A2J7RDM7"/>
<dbReference type="InterPro" id="IPR032675">
    <property type="entry name" value="LRR_dom_sf"/>
</dbReference>
<dbReference type="PANTHER" id="PTHR45617:SF170">
    <property type="entry name" value="MIP14966P"/>
    <property type="match status" value="1"/>
</dbReference>
<evidence type="ECO:0000256" key="4">
    <source>
        <dbReference type="SAM" id="SignalP"/>
    </source>
</evidence>
<evidence type="ECO:0000256" key="1">
    <source>
        <dbReference type="ARBA" id="ARBA00022614"/>
    </source>
</evidence>
<dbReference type="Gene3D" id="3.80.10.10">
    <property type="entry name" value="Ribonuclease Inhibitor"/>
    <property type="match status" value="3"/>
</dbReference>
<reference evidence="5 6" key="1">
    <citation type="submission" date="2017-12" db="EMBL/GenBank/DDBJ databases">
        <title>Hemimetabolous genomes reveal molecular basis of termite eusociality.</title>
        <authorList>
            <person name="Harrison M.C."/>
            <person name="Jongepier E."/>
            <person name="Robertson H.M."/>
            <person name="Arning N."/>
            <person name="Bitard-Feildel T."/>
            <person name="Chao H."/>
            <person name="Childers C.P."/>
            <person name="Dinh H."/>
            <person name="Doddapaneni H."/>
            <person name="Dugan S."/>
            <person name="Gowin J."/>
            <person name="Greiner C."/>
            <person name="Han Y."/>
            <person name="Hu H."/>
            <person name="Hughes D.S.T."/>
            <person name="Huylmans A.-K."/>
            <person name="Kemena C."/>
            <person name="Kremer L.P.M."/>
            <person name="Lee S.L."/>
            <person name="Lopez-Ezquerra A."/>
            <person name="Mallet L."/>
            <person name="Monroy-Kuhn J.M."/>
            <person name="Moser A."/>
            <person name="Murali S.C."/>
            <person name="Muzny D.M."/>
            <person name="Otani S."/>
            <person name="Piulachs M.-D."/>
            <person name="Poelchau M."/>
            <person name="Qu J."/>
            <person name="Schaub F."/>
            <person name="Wada-Katsumata A."/>
            <person name="Worley K.C."/>
            <person name="Xie Q."/>
            <person name="Ylla G."/>
            <person name="Poulsen M."/>
            <person name="Gibbs R.A."/>
            <person name="Schal C."/>
            <person name="Richards S."/>
            <person name="Belles X."/>
            <person name="Korb J."/>
            <person name="Bornberg-Bauer E."/>
        </authorList>
    </citation>
    <scope>NUCLEOTIDE SEQUENCE [LARGE SCALE GENOMIC DNA]</scope>
    <source>
        <tissue evidence="5">Whole body</tissue>
    </source>
</reference>
<dbReference type="AlphaFoldDB" id="A0A2J7RDM7"/>
<feature type="transmembrane region" description="Helical" evidence="3">
    <location>
        <begin position="585"/>
        <end position="607"/>
    </location>
</feature>
<keyword evidence="6" id="KW-1185">Reference proteome</keyword>
<dbReference type="EMBL" id="NEVH01005288">
    <property type="protein sequence ID" value="PNF38930.1"/>
    <property type="molecule type" value="Genomic_DNA"/>
</dbReference>
<feature type="chain" id="PRO_5014559439" description="LRRCT domain-containing protein" evidence="4">
    <location>
        <begin position="23"/>
        <end position="623"/>
    </location>
</feature>
<dbReference type="PRINTS" id="PR00019">
    <property type="entry name" value="LEURICHRPT"/>
</dbReference>
<keyword evidence="3" id="KW-1133">Transmembrane helix</keyword>
<accession>A0A2J7RDM7</accession>
<keyword evidence="3" id="KW-0472">Membrane</keyword>
<evidence type="ECO:0000313" key="5">
    <source>
        <dbReference type="EMBL" id="PNF38930.1"/>
    </source>
</evidence>
<proteinExistence type="predicted"/>
<organism evidence="5 6">
    <name type="scientific">Cryptotermes secundus</name>
    <dbReference type="NCBI Taxonomy" id="105785"/>
    <lineage>
        <taxon>Eukaryota</taxon>
        <taxon>Metazoa</taxon>
        <taxon>Ecdysozoa</taxon>
        <taxon>Arthropoda</taxon>
        <taxon>Hexapoda</taxon>
        <taxon>Insecta</taxon>
        <taxon>Pterygota</taxon>
        <taxon>Neoptera</taxon>
        <taxon>Polyneoptera</taxon>
        <taxon>Dictyoptera</taxon>
        <taxon>Blattodea</taxon>
        <taxon>Blattoidea</taxon>
        <taxon>Termitoidae</taxon>
        <taxon>Kalotermitidae</taxon>
        <taxon>Cryptotermitinae</taxon>
        <taxon>Cryptotermes</taxon>
    </lineage>
</organism>
<evidence type="ECO:0000256" key="2">
    <source>
        <dbReference type="ARBA" id="ARBA00022737"/>
    </source>
</evidence>
<name>A0A2J7RDM7_9NEOP</name>
<dbReference type="STRING" id="105785.A0A2J7RDM7"/>
<dbReference type="InterPro" id="IPR001611">
    <property type="entry name" value="Leu-rich_rpt"/>
</dbReference>
<dbReference type="Proteomes" id="UP000235965">
    <property type="component" value="Unassembled WGS sequence"/>
</dbReference>
<dbReference type="FunFam" id="3.80.10.10:FF:001164">
    <property type="entry name" value="GH01279p"/>
    <property type="match status" value="1"/>
</dbReference>
<protein>
    <recommendedName>
        <fullName evidence="7">LRRCT domain-containing protein</fullName>
    </recommendedName>
</protein>
<gene>
    <name evidence="5" type="ORF">B7P43_G07454</name>
</gene>
<comment type="caution">
    <text evidence="5">The sequence shown here is derived from an EMBL/GenBank/DDBJ whole genome shotgun (WGS) entry which is preliminary data.</text>
</comment>
<feature type="signal peptide" evidence="4">
    <location>
        <begin position="1"/>
        <end position="22"/>
    </location>
</feature>
<keyword evidence="1" id="KW-0433">Leucine-rich repeat</keyword>
<keyword evidence="4" id="KW-0732">Signal</keyword>
<dbReference type="SUPFAM" id="SSF52058">
    <property type="entry name" value="L domain-like"/>
    <property type="match status" value="1"/>
</dbReference>
<dbReference type="EMBL" id="NEVH01005288">
    <property type="protein sequence ID" value="PNF38929.1"/>
    <property type="molecule type" value="Genomic_DNA"/>
</dbReference>
<dbReference type="Pfam" id="PF13855">
    <property type="entry name" value="LRR_8"/>
    <property type="match status" value="2"/>
</dbReference>
<dbReference type="InterPro" id="IPR003591">
    <property type="entry name" value="Leu-rich_rpt_typical-subtyp"/>
</dbReference>
<sequence>MPNLVLWLIAPTLLSSVVGVLSSEEQCDMCRCSLVQSVLLLNCSDVKTRPGDNSGILPQPYPDSYAHYKYNTTSAYFESNRIEKLGHLSFVNINSISLAQNEISAVDSGTFTKLTTLKALSLKNNKLKTLYDKSFHGLRNLEILDLSKNMLTNMFPGTFTILNSLKELYLSHNMIEHLKAKIFAISTLQKLDVSFNCIAQIGSNVFENATSLIALNLSNNNISSVEKYNLASLTSLQILDLSYNQIVTVDPSALSTLKSLKWLSLSWNQQGMELQNLKIAADLQVLHLAGNFLKDLGEPVRRLKLRELHVQKNSLQNIAVNGLRLRVLNVSSNLLTSFPVVDYGTLEVLDLSQNQLTAVPDGLTGLQMPSLQWLSLDNNPMRQVRFPTAGKENDGEIFVNLTWVSVSHIKELQELNAGAFSGLASPCGECSGGTEETGLEFAALAQNCNRRLAIRVAQNPSLAKIDTDAFRDVGICSLDLSYNALSSLDERITRWESLEAADLQGNPWDCVCPLQWMLDRVVRHMYKTSQELLYELRCNTPIPMRNKRLVHFYSWKQEALCSEMQQLRAETVPQNIDVTLGSSEAMLGVMAGLTTLVVLLVVAGIVLQRRFNKKYIKRNRRFQ</sequence>
<dbReference type="OrthoDB" id="8183227at2759"/>
<dbReference type="PANTHER" id="PTHR45617">
    <property type="entry name" value="LEUCINE RICH REPEAT FAMILY PROTEIN"/>
    <property type="match status" value="1"/>
</dbReference>
<dbReference type="Pfam" id="PF00560">
    <property type="entry name" value="LRR_1"/>
    <property type="match status" value="1"/>
</dbReference>